<evidence type="ECO:0000256" key="2">
    <source>
        <dbReference type="ARBA" id="ARBA00004496"/>
    </source>
</evidence>
<reference evidence="9 10" key="1">
    <citation type="journal article" date="2021" name="DNA Res.">
        <title>Genome analysis of Candida subhashii reveals its hybrid nature and dual mitochondrial genome conformations.</title>
        <authorList>
            <person name="Mixao V."/>
            <person name="Hegedusova E."/>
            <person name="Saus E."/>
            <person name="Pryszcz L.P."/>
            <person name="Cillingova A."/>
            <person name="Nosek J."/>
            <person name="Gabaldon T."/>
        </authorList>
    </citation>
    <scope>NUCLEOTIDE SEQUENCE [LARGE SCALE GENOMIC DNA]</scope>
    <source>
        <strain evidence="9 10">CBS 10753</strain>
    </source>
</reference>
<dbReference type="RefSeq" id="XP_049264114.1">
    <property type="nucleotide sequence ID" value="XM_049406335.1"/>
</dbReference>
<dbReference type="GO" id="GO:0005786">
    <property type="term" value="C:signal recognition particle, endoplasmic reticulum targeting"/>
    <property type="evidence" value="ECO:0007669"/>
    <property type="project" value="TreeGrafter"/>
</dbReference>
<comment type="caution">
    <text evidence="9">The sequence shown here is derived from an EMBL/GenBank/DDBJ whole genome shotgun (WGS) entry which is preliminary data.</text>
</comment>
<proteinExistence type="inferred from homology"/>
<feature type="domain" description="Signal recognition particle SRP72 subunit RNA-binding" evidence="8">
    <location>
        <begin position="547"/>
        <end position="600"/>
    </location>
</feature>
<evidence type="ECO:0000313" key="9">
    <source>
        <dbReference type="EMBL" id="KAG7663882.1"/>
    </source>
</evidence>
<keyword evidence="5 6" id="KW-0687">Ribonucleoprotein</keyword>
<dbReference type="Proteomes" id="UP000694255">
    <property type="component" value="Unassembled WGS sequence"/>
</dbReference>
<keyword evidence="6" id="KW-0733">Signal recognition particle</keyword>
<dbReference type="Pfam" id="PF08492">
    <property type="entry name" value="SRP72"/>
    <property type="match status" value="1"/>
</dbReference>
<dbReference type="PIRSF" id="PIRSF038922">
    <property type="entry name" value="SRP72"/>
    <property type="match status" value="1"/>
</dbReference>
<evidence type="ECO:0000256" key="5">
    <source>
        <dbReference type="ARBA" id="ARBA00023274"/>
    </source>
</evidence>
<dbReference type="PANTHER" id="PTHR14094:SF9">
    <property type="entry name" value="SIGNAL RECOGNITION PARTICLE SUBUNIT SRP72"/>
    <property type="match status" value="1"/>
</dbReference>
<dbReference type="GO" id="GO:0006614">
    <property type="term" value="P:SRP-dependent cotranslational protein targeting to membrane"/>
    <property type="evidence" value="ECO:0007669"/>
    <property type="project" value="InterPro"/>
</dbReference>
<evidence type="ECO:0000256" key="6">
    <source>
        <dbReference type="PIRNR" id="PIRNR038922"/>
    </source>
</evidence>
<dbReference type="InterPro" id="IPR013699">
    <property type="entry name" value="Signal_recog_part_SRP72_RNA-bd"/>
</dbReference>
<evidence type="ECO:0000256" key="4">
    <source>
        <dbReference type="ARBA" id="ARBA00022824"/>
    </source>
</evidence>
<dbReference type="GO" id="GO:0008312">
    <property type="term" value="F:7S RNA binding"/>
    <property type="evidence" value="ECO:0007669"/>
    <property type="project" value="InterPro"/>
</dbReference>
<comment type="function">
    <text evidence="6">Component of the signal recognition particle (SRP) complex, a ribonucleoprotein complex that mediates the cotranslational targeting of secretory and membrane proteins to the endoplasmic reticulum (ER).</text>
</comment>
<feature type="compositionally biased region" description="Basic residues" evidence="7">
    <location>
        <begin position="635"/>
        <end position="644"/>
    </location>
</feature>
<evidence type="ECO:0000256" key="3">
    <source>
        <dbReference type="ARBA" id="ARBA00022490"/>
    </source>
</evidence>
<name>A0A8J5QIX6_9ASCO</name>
<protein>
    <recommendedName>
        <fullName evidence="6">Signal recognition particle subunit SRP72</fullName>
    </recommendedName>
</protein>
<keyword evidence="4" id="KW-0256">Endoplasmic reticulum</keyword>
<comment type="similarity">
    <text evidence="6">Belongs to the SRP72 family.</text>
</comment>
<evidence type="ECO:0000259" key="8">
    <source>
        <dbReference type="Pfam" id="PF08492"/>
    </source>
</evidence>
<comment type="subcellular location">
    <subcellularLocation>
        <location evidence="2 6">Cytoplasm</location>
    </subcellularLocation>
    <subcellularLocation>
        <location evidence="1">Endoplasmic reticulum</location>
    </subcellularLocation>
</comment>
<dbReference type="GO" id="GO:0043022">
    <property type="term" value="F:ribosome binding"/>
    <property type="evidence" value="ECO:0007669"/>
    <property type="project" value="TreeGrafter"/>
</dbReference>
<dbReference type="AlphaFoldDB" id="A0A8J5QIX6"/>
<accession>A0A8J5QIX6</accession>
<keyword evidence="3 6" id="KW-0963">Cytoplasm</keyword>
<evidence type="ECO:0000256" key="1">
    <source>
        <dbReference type="ARBA" id="ARBA00004240"/>
    </source>
</evidence>
<evidence type="ECO:0000256" key="7">
    <source>
        <dbReference type="SAM" id="MobiDB-lite"/>
    </source>
</evidence>
<dbReference type="GeneID" id="73469371"/>
<feature type="region of interest" description="Disordered" evidence="7">
    <location>
        <begin position="600"/>
        <end position="644"/>
    </location>
</feature>
<sequence length="644" mass="73391">MSNSIADAFKKLNVSPDSTPSEHQKIFRVSYEYLSKVKHFNDLKAFNNCLVALINIDKYQRAYDVIRKVPANLIESSILEVCYVYYKLGKSEELIKLYESRNVNSEGLEIGLNHILAQTYYKIGSHEKALALYHDLIENNKYDNQLDLIINERAIISQLNFNSHGQNKSTHSIDQNLDNYDLLFNEALIELSNNNIPNCLHLLESAQKLCKLNTDWSPEDLLSELLPINITIAYVYDLLGDSSKSLEILQENDIDSINDSMLKLIIKNNIYSKSDNKKSIGLIERDLSFQENLHKLNQKLTKWQYQVILKNNIMLKFATGTLGKSQLNNKFIQKFLNDFPGDLFPLAYKIFINLDISFNDLHDSTKLKSIGRKLIKFINNQKQNDQQQQYVAVLLLVYLNFQIGSFDQSLCILEEFTTNSISQDKLIPGIVGTLINVYEKTHSTKKLTELLIKLANKFLETPVEVFSNDGDYYNTAKIIAFKALNQGHKEISSKLFQYLNSINQEDHLISSILSNSNIDLYPINELVSPMPISEILSVDLDTLIPSAAKSTKPIIKKVSKITKKKQKPKFGPNKIIKPQEELSLDDERWLPMKLRSYYKPTKKDKKKTGGQQGIVEHSATPVLSHATPTSSGSGGKKKKKKGKK</sequence>
<dbReference type="InterPro" id="IPR026270">
    <property type="entry name" value="SRP72"/>
</dbReference>
<dbReference type="GO" id="GO:0005783">
    <property type="term" value="C:endoplasmic reticulum"/>
    <property type="evidence" value="ECO:0007669"/>
    <property type="project" value="UniProtKB-SubCell"/>
</dbReference>
<evidence type="ECO:0000313" key="10">
    <source>
        <dbReference type="Proteomes" id="UP000694255"/>
    </source>
</evidence>
<dbReference type="EMBL" id="JAGSYN010000114">
    <property type="protein sequence ID" value="KAG7663882.1"/>
    <property type="molecule type" value="Genomic_DNA"/>
</dbReference>
<organism evidence="9 10">
    <name type="scientific">[Candida] subhashii</name>
    <dbReference type="NCBI Taxonomy" id="561895"/>
    <lineage>
        <taxon>Eukaryota</taxon>
        <taxon>Fungi</taxon>
        <taxon>Dikarya</taxon>
        <taxon>Ascomycota</taxon>
        <taxon>Saccharomycotina</taxon>
        <taxon>Pichiomycetes</taxon>
        <taxon>Debaryomycetaceae</taxon>
        <taxon>Spathaspora</taxon>
    </lineage>
</organism>
<dbReference type="PANTHER" id="PTHR14094">
    <property type="entry name" value="SIGNAL RECOGNITION PARTICLE 72"/>
    <property type="match status" value="1"/>
</dbReference>
<keyword evidence="10" id="KW-1185">Reference proteome</keyword>
<gene>
    <name evidence="9" type="ORF">J8A68_002570</name>
</gene>
<dbReference type="OrthoDB" id="5421607at2759"/>